<dbReference type="AlphaFoldDB" id="A0ABD6SXQ5"/>
<keyword evidence="2" id="KW-0255">Endonuclease</keyword>
<dbReference type="Proteomes" id="UP000221918">
    <property type="component" value="Unassembled WGS sequence"/>
</dbReference>
<gene>
    <name evidence="2" type="ORF">COF81_29695</name>
</gene>
<protein>
    <submittedName>
        <fullName evidence="2">Restriction endonuclease</fullName>
    </submittedName>
</protein>
<organism evidence="2 3">
    <name type="scientific">Bacillus pseudomycoides</name>
    <dbReference type="NCBI Taxonomy" id="64104"/>
    <lineage>
        <taxon>Bacteria</taxon>
        <taxon>Bacillati</taxon>
        <taxon>Bacillota</taxon>
        <taxon>Bacilli</taxon>
        <taxon>Bacillales</taxon>
        <taxon>Bacillaceae</taxon>
        <taxon>Bacillus</taxon>
        <taxon>Bacillus cereus group</taxon>
    </lineage>
</organism>
<feature type="transmembrane region" description="Helical" evidence="1">
    <location>
        <begin position="12"/>
        <end position="37"/>
    </location>
</feature>
<feature type="non-terminal residue" evidence="2">
    <location>
        <position position="38"/>
    </location>
</feature>
<keyword evidence="2" id="KW-0540">Nuclease</keyword>
<comment type="caution">
    <text evidence="2">The sequence shown here is derived from an EMBL/GenBank/DDBJ whole genome shotgun (WGS) entry which is preliminary data.</text>
</comment>
<evidence type="ECO:0000313" key="2">
    <source>
        <dbReference type="EMBL" id="PHE85072.1"/>
    </source>
</evidence>
<dbReference type="EMBL" id="NUTL01000215">
    <property type="protein sequence ID" value="PHE85072.1"/>
    <property type="molecule type" value="Genomic_DNA"/>
</dbReference>
<evidence type="ECO:0000313" key="3">
    <source>
        <dbReference type="Proteomes" id="UP000221918"/>
    </source>
</evidence>
<dbReference type="GO" id="GO:0004519">
    <property type="term" value="F:endonuclease activity"/>
    <property type="evidence" value="ECO:0007669"/>
    <property type="project" value="UniProtKB-KW"/>
</dbReference>
<reference evidence="2 3" key="1">
    <citation type="submission" date="2017-09" db="EMBL/GenBank/DDBJ databases">
        <title>Large-scale bioinformatics analysis of Bacillus genomes uncovers conserved roles of natural products in bacterial physiology.</title>
        <authorList>
            <consortium name="Agbiome Team Llc"/>
            <person name="Bleich R.M."/>
            <person name="Grubbs K.J."/>
            <person name="Santa Maria K.C."/>
            <person name="Allen S.E."/>
            <person name="Farag S."/>
            <person name="Shank E.A."/>
            <person name="Bowers A."/>
        </authorList>
    </citation>
    <scope>NUCLEOTIDE SEQUENCE [LARGE SCALE GENOMIC DNA]</scope>
    <source>
        <strain evidence="2 3">AFS037265</strain>
    </source>
</reference>
<accession>A0ABD6SXQ5</accession>
<proteinExistence type="predicted"/>
<keyword evidence="2" id="KW-0378">Hydrolase</keyword>
<name>A0ABD6SXQ5_9BACI</name>
<sequence>MSNLPVGQLIPVVPVSSMIKAFLYVFFFFFFFCSFLFF</sequence>
<keyword evidence="1" id="KW-1133">Transmembrane helix</keyword>
<evidence type="ECO:0000256" key="1">
    <source>
        <dbReference type="SAM" id="Phobius"/>
    </source>
</evidence>
<keyword evidence="1" id="KW-0812">Transmembrane</keyword>
<keyword evidence="1" id="KW-0472">Membrane</keyword>